<dbReference type="AlphaFoldDB" id="A0A8H8VEZ9"/>
<organism evidence="1 2">
    <name type="scientific">Orbilia oligospora</name>
    <name type="common">Nematode-trapping fungus</name>
    <name type="synonym">Arthrobotrys oligospora</name>
    <dbReference type="NCBI Taxonomy" id="2813651"/>
    <lineage>
        <taxon>Eukaryota</taxon>
        <taxon>Fungi</taxon>
        <taxon>Dikarya</taxon>
        <taxon>Ascomycota</taxon>
        <taxon>Pezizomycotina</taxon>
        <taxon>Orbiliomycetes</taxon>
        <taxon>Orbiliales</taxon>
        <taxon>Orbiliaceae</taxon>
        <taxon>Orbilia</taxon>
    </lineage>
</organism>
<reference evidence="1" key="1">
    <citation type="submission" date="2019-06" db="EMBL/GenBank/DDBJ databases">
        <authorList>
            <person name="Palmer J.M."/>
        </authorList>
    </citation>
    <scope>NUCLEOTIDE SEQUENCE</scope>
    <source>
        <strain evidence="1">TWF679</strain>
    </source>
</reference>
<accession>A0A8H8VEZ9</accession>
<sequence>MADFNSRVINLTAEKEEIEAALIASRLQIDAIVSRCTIKTFLALKSAMMHVYKLAVFTGGDFDKRSLDEEQQSKLSDQVVESFTNARNLAEVGTERLSAHHSALSNKIGSLTDLDKEISRLSQETKARLTSISAEMSSLRKEEATLNTNIQNQQLSLIELESKKHNQESIVEILNATVDIFTMGPIGFFISRMADLPRPSQSWNFSSVVDDTQNSINKIRETLTKTRSHMNKCRNNIHCYESQCSQLHDIQKMIPGLQLALQGSTSYCTTMIRQLLPLKKACIEFERKVGVVKQTSTVVTGQAIGRMEWAEGILAICSAVVSFPDVTKNNTLFGSSSAAIFNYHLAGDIGLITHELEEGWGETEPLPLELSKTINTLKSQASALLRK</sequence>
<name>A0A8H8VEZ9_ORBOL</name>
<dbReference type="Proteomes" id="UP000614610">
    <property type="component" value="Unassembled WGS sequence"/>
</dbReference>
<evidence type="ECO:0000313" key="1">
    <source>
        <dbReference type="EMBL" id="KAF3215856.1"/>
    </source>
</evidence>
<gene>
    <name evidence="1" type="ORF">TWF679_003696</name>
</gene>
<dbReference type="EMBL" id="WIWT01000018">
    <property type="protein sequence ID" value="KAF3215856.1"/>
    <property type="molecule type" value="Genomic_DNA"/>
</dbReference>
<proteinExistence type="predicted"/>
<evidence type="ECO:0000313" key="2">
    <source>
        <dbReference type="Proteomes" id="UP000614610"/>
    </source>
</evidence>
<protein>
    <submittedName>
        <fullName evidence="1">Uncharacterized protein</fullName>
    </submittedName>
</protein>
<dbReference type="OrthoDB" id="3597832at2759"/>
<comment type="caution">
    <text evidence="1">The sequence shown here is derived from an EMBL/GenBank/DDBJ whole genome shotgun (WGS) entry which is preliminary data.</text>
</comment>